<dbReference type="Pfam" id="PF00069">
    <property type="entry name" value="Pkinase"/>
    <property type="match status" value="1"/>
</dbReference>
<dbReference type="PROSITE" id="PS00107">
    <property type="entry name" value="PROTEIN_KINASE_ATP"/>
    <property type="match status" value="1"/>
</dbReference>
<evidence type="ECO:0000256" key="2">
    <source>
        <dbReference type="ARBA" id="ARBA00022679"/>
    </source>
</evidence>
<dbReference type="InterPro" id="IPR000719">
    <property type="entry name" value="Prot_kinase_dom"/>
</dbReference>
<accession>A0A504Z2A4</accession>
<reference evidence="9 10" key="1">
    <citation type="submission" date="2019-04" db="EMBL/GenBank/DDBJ databases">
        <title>Annotation for the trematode Fasciola gigantica.</title>
        <authorList>
            <person name="Choi Y.-J."/>
        </authorList>
    </citation>
    <scope>NUCLEOTIDE SEQUENCE [LARGE SCALE GENOMIC DNA]</scope>
    <source>
        <strain evidence="9">Uganda_cow_1</strain>
    </source>
</reference>
<dbReference type="InterPro" id="IPR017441">
    <property type="entry name" value="Protein_kinase_ATP_BS"/>
</dbReference>
<dbReference type="GO" id="GO:0004674">
    <property type="term" value="F:protein serine/threonine kinase activity"/>
    <property type="evidence" value="ECO:0007669"/>
    <property type="project" value="UniProtKB-KW"/>
</dbReference>
<dbReference type="Gene3D" id="3.30.200.20">
    <property type="entry name" value="Phosphorylase Kinase, domain 1"/>
    <property type="match status" value="1"/>
</dbReference>
<proteinExistence type="inferred from homology"/>
<dbReference type="GO" id="GO:0035556">
    <property type="term" value="P:intracellular signal transduction"/>
    <property type="evidence" value="ECO:0007669"/>
    <property type="project" value="TreeGrafter"/>
</dbReference>
<feature type="domain" description="Protein kinase" evidence="8">
    <location>
        <begin position="31"/>
        <end position="290"/>
    </location>
</feature>
<evidence type="ECO:0000313" key="10">
    <source>
        <dbReference type="Proteomes" id="UP000316759"/>
    </source>
</evidence>
<organism evidence="9 10">
    <name type="scientific">Fasciola gigantica</name>
    <name type="common">Giant liver fluke</name>
    <dbReference type="NCBI Taxonomy" id="46835"/>
    <lineage>
        <taxon>Eukaryota</taxon>
        <taxon>Metazoa</taxon>
        <taxon>Spiralia</taxon>
        <taxon>Lophotrochozoa</taxon>
        <taxon>Platyhelminthes</taxon>
        <taxon>Trematoda</taxon>
        <taxon>Digenea</taxon>
        <taxon>Plagiorchiida</taxon>
        <taxon>Echinostomata</taxon>
        <taxon>Echinostomatoidea</taxon>
        <taxon>Fasciolidae</taxon>
        <taxon>Fasciola</taxon>
    </lineage>
</organism>
<keyword evidence="5 6" id="KW-0067">ATP-binding</keyword>
<dbReference type="STRING" id="46835.A0A504Z2A4"/>
<dbReference type="InterPro" id="IPR008271">
    <property type="entry name" value="Ser/Thr_kinase_AS"/>
</dbReference>
<evidence type="ECO:0000256" key="6">
    <source>
        <dbReference type="PROSITE-ProRule" id="PRU10141"/>
    </source>
</evidence>
<dbReference type="GO" id="GO:0005524">
    <property type="term" value="F:ATP binding"/>
    <property type="evidence" value="ECO:0007669"/>
    <property type="project" value="UniProtKB-UniRule"/>
</dbReference>
<dbReference type="GO" id="GO:0005634">
    <property type="term" value="C:nucleus"/>
    <property type="evidence" value="ECO:0007669"/>
    <property type="project" value="TreeGrafter"/>
</dbReference>
<feature type="binding site" evidence="6">
    <location>
        <position position="60"/>
    </location>
    <ligand>
        <name>ATP</name>
        <dbReference type="ChEBI" id="CHEBI:30616"/>
    </ligand>
</feature>
<evidence type="ECO:0000259" key="8">
    <source>
        <dbReference type="PROSITE" id="PS50011"/>
    </source>
</evidence>
<dbReference type="EMBL" id="SUNJ01004161">
    <property type="protein sequence ID" value="TPP64657.1"/>
    <property type="molecule type" value="Genomic_DNA"/>
</dbReference>
<evidence type="ECO:0000256" key="1">
    <source>
        <dbReference type="ARBA" id="ARBA00022527"/>
    </source>
</evidence>
<dbReference type="SUPFAM" id="SSF56112">
    <property type="entry name" value="Protein kinase-like (PK-like)"/>
    <property type="match status" value="1"/>
</dbReference>
<dbReference type="PANTHER" id="PTHR24342:SF12">
    <property type="entry name" value="DEATH-ASSOCIATED PROTEIN KINASE RELATED"/>
    <property type="match status" value="1"/>
</dbReference>
<dbReference type="InterPro" id="IPR011009">
    <property type="entry name" value="Kinase-like_dom_sf"/>
</dbReference>
<dbReference type="OrthoDB" id="504170at2759"/>
<evidence type="ECO:0000256" key="5">
    <source>
        <dbReference type="ARBA" id="ARBA00022840"/>
    </source>
</evidence>
<dbReference type="Proteomes" id="UP000316759">
    <property type="component" value="Unassembled WGS sequence"/>
</dbReference>
<keyword evidence="2" id="KW-0808">Transferase</keyword>
<evidence type="ECO:0000256" key="3">
    <source>
        <dbReference type="ARBA" id="ARBA00022741"/>
    </source>
</evidence>
<protein>
    <submittedName>
        <fullName evidence="9">Serine/threonine kinase</fullName>
    </submittedName>
</protein>
<dbReference type="SMART" id="SM00220">
    <property type="entry name" value="S_TKc"/>
    <property type="match status" value="1"/>
</dbReference>
<keyword evidence="4 9" id="KW-0418">Kinase</keyword>
<evidence type="ECO:0000313" key="9">
    <source>
        <dbReference type="EMBL" id="TPP64657.1"/>
    </source>
</evidence>
<gene>
    <name evidence="9" type="ORF">FGIG_02050</name>
</gene>
<keyword evidence="3 6" id="KW-0547">Nucleotide-binding</keyword>
<dbReference type="PANTHER" id="PTHR24342">
    <property type="entry name" value="SERINE/THREONINE-PROTEIN KINASE 17"/>
    <property type="match status" value="1"/>
</dbReference>
<dbReference type="PROSITE" id="PS50011">
    <property type="entry name" value="PROTEIN_KINASE_DOM"/>
    <property type="match status" value="1"/>
</dbReference>
<comment type="similarity">
    <text evidence="7">Belongs to the protein kinase superfamily.</text>
</comment>
<comment type="caution">
    <text evidence="9">The sequence shown here is derived from an EMBL/GenBank/DDBJ whole genome shotgun (WGS) entry which is preliminary data.</text>
</comment>
<sequence length="336" mass="38082">MVSVGQFSRGPCFDVYDKEAGEGQEDFSSKYTFKSEIGRGRFAKVNRVVNRNSNESFAAKVIRRWRNGRDTLQNVMREIRIAQICCSCDRVAQIRDYHIGQREVILIFEHAVGGDLYHLVNDSDLNLPVDFVQSAVFQLLRAVSFLHSHSVVHLDVKPENILLRRPLPDCDVVLCDFGLAKFLENGCLVRDLVGTPDYAAPEILDYNPIHLNTDIWSVGAVTYYLLTGISPFWAPTKEQTFENVCLQRISYPEDLFGEVPREAVEFIRKLLVKNPRLRPSAADCLNDPWFQSKNTQSVPPVDSQEAVSIEITNTAVNNDHCSEQSRIDLDRSIGEC</sequence>
<evidence type="ECO:0000256" key="7">
    <source>
        <dbReference type="RuleBase" id="RU000304"/>
    </source>
</evidence>
<dbReference type="Gene3D" id="1.10.510.10">
    <property type="entry name" value="Transferase(Phosphotransferase) domain 1"/>
    <property type="match status" value="1"/>
</dbReference>
<dbReference type="GO" id="GO:0043065">
    <property type="term" value="P:positive regulation of apoptotic process"/>
    <property type="evidence" value="ECO:0007669"/>
    <property type="project" value="TreeGrafter"/>
</dbReference>
<name>A0A504Z2A4_FASGI</name>
<dbReference type="AlphaFoldDB" id="A0A504Z2A4"/>
<evidence type="ECO:0000256" key="4">
    <source>
        <dbReference type="ARBA" id="ARBA00022777"/>
    </source>
</evidence>
<keyword evidence="10" id="KW-1185">Reference proteome</keyword>
<keyword evidence="1 7" id="KW-0723">Serine/threonine-protein kinase</keyword>
<dbReference type="PROSITE" id="PS00108">
    <property type="entry name" value="PROTEIN_KINASE_ST"/>
    <property type="match status" value="1"/>
</dbReference>